<gene>
    <name evidence="6" type="ORF">FB559_7801</name>
</gene>
<accession>A0A543C0D4</accession>
<dbReference type="EMBL" id="VFOZ01000002">
    <property type="protein sequence ID" value="TQL90496.1"/>
    <property type="molecule type" value="Genomic_DNA"/>
</dbReference>
<dbReference type="InterPro" id="IPR008920">
    <property type="entry name" value="TF_FadR/GntR_C"/>
</dbReference>
<evidence type="ECO:0000256" key="4">
    <source>
        <dbReference type="SAM" id="MobiDB-lite"/>
    </source>
</evidence>
<evidence type="ECO:0000313" key="6">
    <source>
        <dbReference type="EMBL" id="TQL90496.1"/>
    </source>
</evidence>
<dbReference type="PANTHER" id="PTHR43537">
    <property type="entry name" value="TRANSCRIPTIONAL REGULATOR, GNTR FAMILY"/>
    <property type="match status" value="1"/>
</dbReference>
<evidence type="ECO:0000256" key="2">
    <source>
        <dbReference type="ARBA" id="ARBA00023125"/>
    </source>
</evidence>
<protein>
    <submittedName>
        <fullName evidence="6">DNA-binding FadR family transcriptional regulator</fullName>
    </submittedName>
</protein>
<comment type="caution">
    <text evidence="6">The sequence shown here is derived from an EMBL/GenBank/DDBJ whole genome shotgun (WGS) entry which is preliminary data.</text>
</comment>
<dbReference type="SUPFAM" id="SSF48008">
    <property type="entry name" value="GntR ligand-binding domain-like"/>
    <property type="match status" value="1"/>
</dbReference>
<dbReference type="SMART" id="SM00895">
    <property type="entry name" value="FCD"/>
    <property type="match status" value="1"/>
</dbReference>
<organism evidence="6 7">
    <name type="scientific">Actinoallomurus bryophytorum</name>
    <dbReference type="NCBI Taxonomy" id="1490222"/>
    <lineage>
        <taxon>Bacteria</taxon>
        <taxon>Bacillati</taxon>
        <taxon>Actinomycetota</taxon>
        <taxon>Actinomycetes</taxon>
        <taxon>Streptosporangiales</taxon>
        <taxon>Thermomonosporaceae</taxon>
        <taxon>Actinoallomurus</taxon>
    </lineage>
</organism>
<keyword evidence="1" id="KW-0805">Transcription regulation</keyword>
<dbReference type="GO" id="GO:0003677">
    <property type="term" value="F:DNA binding"/>
    <property type="evidence" value="ECO:0007669"/>
    <property type="project" value="UniProtKB-KW"/>
</dbReference>
<sequence>MDGTPIPDAADAPVLERDGTQRTGPYRPRYELVAEQILQLIAELRLHPGDRMPTENDLAARLGTSRTVVREAIKILSAIGRVRAQKGRGLYVADDEGMLGSSRWEGFFLPTDLDHVYMLFEFRRVQETAASRLAATRATPAELRAIETAAELCRQGHLTGEAGMFDRGDDDFHVGVAAASHNPFLLAAVREARRLQRQSSTIGLHGTVGGHAAEAIEEHTAIYQAIRDGDPEAAAGAAGVHLDKTLEDYRREIQRRVFG</sequence>
<dbReference type="CDD" id="cd07377">
    <property type="entry name" value="WHTH_GntR"/>
    <property type="match status" value="1"/>
</dbReference>
<feature type="region of interest" description="Disordered" evidence="4">
    <location>
        <begin position="1"/>
        <end position="26"/>
    </location>
</feature>
<dbReference type="InterPro" id="IPR036388">
    <property type="entry name" value="WH-like_DNA-bd_sf"/>
</dbReference>
<dbReference type="PANTHER" id="PTHR43537:SF5">
    <property type="entry name" value="UXU OPERON TRANSCRIPTIONAL REGULATOR"/>
    <property type="match status" value="1"/>
</dbReference>
<feature type="domain" description="HTH gntR-type" evidence="5">
    <location>
        <begin position="27"/>
        <end position="95"/>
    </location>
</feature>
<dbReference type="Gene3D" id="1.20.120.530">
    <property type="entry name" value="GntR ligand-binding domain-like"/>
    <property type="match status" value="1"/>
</dbReference>
<keyword evidence="3" id="KW-0804">Transcription</keyword>
<dbReference type="RefSeq" id="WP_221640647.1">
    <property type="nucleotide sequence ID" value="NZ_VFOZ01000002.1"/>
</dbReference>
<name>A0A543C0D4_9ACTN</name>
<dbReference type="SMART" id="SM00345">
    <property type="entry name" value="HTH_GNTR"/>
    <property type="match status" value="1"/>
</dbReference>
<keyword evidence="7" id="KW-1185">Reference proteome</keyword>
<evidence type="ECO:0000256" key="1">
    <source>
        <dbReference type="ARBA" id="ARBA00023015"/>
    </source>
</evidence>
<dbReference type="PROSITE" id="PS50949">
    <property type="entry name" value="HTH_GNTR"/>
    <property type="match status" value="1"/>
</dbReference>
<evidence type="ECO:0000259" key="5">
    <source>
        <dbReference type="PROSITE" id="PS50949"/>
    </source>
</evidence>
<dbReference type="GO" id="GO:0003700">
    <property type="term" value="F:DNA-binding transcription factor activity"/>
    <property type="evidence" value="ECO:0007669"/>
    <property type="project" value="InterPro"/>
</dbReference>
<dbReference type="Gene3D" id="1.10.10.10">
    <property type="entry name" value="Winged helix-like DNA-binding domain superfamily/Winged helix DNA-binding domain"/>
    <property type="match status" value="1"/>
</dbReference>
<dbReference type="Proteomes" id="UP000316096">
    <property type="component" value="Unassembled WGS sequence"/>
</dbReference>
<dbReference type="InterPro" id="IPR011711">
    <property type="entry name" value="GntR_C"/>
</dbReference>
<evidence type="ECO:0000313" key="7">
    <source>
        <dbReference type="Proteomes" id="UP000316096"/>
    </source>
</evidence>
<reference evidence="6 7" key="1">
    <citation type="submission" date="2019-06" db="EMBL/GenBank/DDBJ databases">
        <title>Sequencing the genomes of 1000 actinobacteria strains.</title>
        <authorList>
            <person name="Klenk H.-P."/>
        </authorList>
    </citation>
    <scope>NUCLEOTIDE SEQUENCE [LARGE SCALE GENOMIC DNA]</scope>
    <source>
        <strain evidence="6 7">DSM 102200</strain>
    </source>
</reference>
<proteinExistence type="predicted"/>
<keyword evidence="2 6" id="KW-0238">DNA-binding</keyword>
<dbReference type="Pfam" id="PF07729">
    <property type="entry name" value="FCD"/>
    <property type="match status" value="1"/>
</dbReference>
<dbReference type="Pfam" id="PF00392">
    <property type="entry name" value="GntR"/>
    <property type="match status" value="1"/>
</dbReference>
<dbReference type="AlphaFoldDB" id="A0A543C0D4"/>
<dbReference type="InterPro" id="IPR000524">
    <property type="entry name" value="Tscrpt_reg_HTH_GntR"/>
</dbReference>
<dbReference type="PRINTS" id="PR00035">
    <property type="entry name" value="HTHGNTR"/>
</dbReference>
<evidence type="ECO:0000256" key="3">
    <source>
        <dbReference type="ARBA" id="ARBA00023163"/>
    </source>
</evidence>
<dbReference type="InterPro" id="IPR036390">
    <property type="entry name" value="WH_DNA-bd_sf"/>
</dbReference>
<dbReference type="SUPFAM" id="SSF46785">
    <property type="entry name" value="Winged helix' DNA-binding domain"/>
    <property type="match status" value="1"/>
</dbReference>